<dbReference type="FunFam" id="2.60.40.10:FF:002313">
    <property type="entry name" value="T cell receptor alpha variable 18"/>
    <property type="match status" value="1"/>
</dbReference>
<dbReference type="PANTHER" id="PTHR19367:SF41">
    <property type="entry name" value="IG-LIKE DOMAIN-CONTAINING PROTEIN"/>
    <property type="match status" value="1"/>
</dbReference>
<evidence type="ECO:0000256" key="5">
    <source>
        <dbReference type="ARBA" id="ARBA00043266"/>
    </source>
</evidence>
<reference evidence="7 8" key="1">
    <citation type="submission" date="2018-11" db="EMBL/GenBank/DDBJ databases">
        <title>Haplotype-resolved cattle genomes.</title>
        <authorList>
            <person name="Low W.Y."/>
            <person name="Tearle R."/>
            <person name="Bickhart D.M."/>
            <person name="Rosen B.D."/>
            <person name="Koren S."/>
            <person name="Rhie A."/>
            <person name="Hiendleder S."/>
            <person name="Phillippy A.M."/>
            <person name="Smith T.P.L."/>
            <person name="Williams J.L."/>
        </authorList>
    </citation>
    <scope>NUCLEOTIDE SEQUENCE [LARGE SCALE GENOMIC DNA]</scope>
</reference>
<dbReference type="PANTHER" id="PTHR19367">
    <property type="entry name" value="T-CELL RECEPTOR ALPHA CHAIN V REGION"/>
    <property type="match status" value="1"/>
</dbReference>
<sequence>MSQDFLEYFNKSQETRGIVFSTFVYPQTQPPTASEPAMLSALCLGLVILLTRRGASGDSVTQTEGVVTLPEKASLTLKCTYQSSYSGFLFWYVQYRNKELELLLKSSLGNQKVTSRGFEATHISSDSSFHLQKSSMQTSDSAVYNCALSDTVREATGGAEYKPKGTDGVRLWAALQSSVLQASSKYFQL</sequence>
<keyword evidence="2" id="KW-1064">Adaptive immunity</keyword>
<dbReference type="AlphaFoldDB" id="A0A4W2EQB9"/>
<keyword evidence="5" id="KW-1279">T cell receptor</keyword>
<keyword evidence="1" id="KW-0732">Signal</keyword>
<dbReference type="SMR" id="A0A4W2EQB9"/>
<dbReference type="Proteomes" id="UP000314981">
    <property type="component" value="Chromosome 10"/>
</dbReference>
<dbReference type="OMA" id="KLCFLEM"/>
<feature type="domain" description="Ig-like" evidence="6">
    <location>
        <begin position="36"/>
        <end position="156"/>
    </location>
</feature>
<evidence type="ECO:0000313" key="7">
    <source>
        <dbReference type="Ensembl" id="ENSBIXP00000038975.1"/>
    </source>
</evidence>
<dbReference type="GO" id="GO:0042101">
    <property type="term" value="C:T cell receptor complex"/>
    <property type="evidence" value="ECO:0007669"/>
    <property type="project" value="UniProtKB-KW"/>
</dbReference>
<dbReference type="InterPro" id="IPR013783">
    <property type="entry name" value="Ig-like_fold"/>
</dbReference>
<dbReference type="InterPro" id="IPR003599">
    <property type="entry name" value="Ig_sub"/>
</dbReference>
<dbReference type="GO" id="GO:0002250">
    <property type="term" value="P:adaptive immune response"/>
    <property type="evidence" value="ECO:0007669"/>
    <property type="project" value="UniProtKB-KW"/>
</dbReference>
<dbReference type="Ensembl" id="ENSBIXT00000032731.1">
    <property type="protein sequence ID" value="ENSBIXP00000038975.1"/>
    <property type="gene ID" value="ENSBIXG00000022874.1"/>
</dbReference>
<evidence type="ECO:0000313" key="8">
    <source>
        <dbReference type="Proteomes" id="UP000314981"/>
    </source>
</evidence>
<dbReference type="PROSITE" id="PS50835">
    <property type="entry name" value="IG_LIKE"/>
    <property type="match status" value="1"/>
</dbReference>
<evidence type="ECO:0000259" key="6">
    <source>
        <dbReference type="PROSITE" id="PS50835"/>
    </source>
</evidence>
<dbReference type="InterPro" id="IPR036179">
    <property type="entry name" value="Ig-like_dom_sf"/>
</dbReference>
<organism evidence="7 8">
    <name type="scientific">Bos indicus x Bos taurus</name>
    <name type="common">Hybrid cattle</name>
    <dbReference type="NCBI Taxonomy" id="30522"/>
    <lineage>
        <taxon>Eukaryota</taxon>
        <taxon>Metazoa</taxon>
        <taxon>Chordata</taxon>
        <taxon>Craniata</taxon>
        <taxon>Vertebrata</taxon>
        <taxon>Euteleostomi</taxon>
        <taxon>Mammalia</taxon>
        <taxon>Eutheria</taxon>
        <taxon>Laurasiatheria</taxon>
        <taxon>Artiodactyla</taxon>
        <taxon>Ruminantia</taxon>
        <taxon>Pecora</taxon>
        <taxon>Bovidae</taxon>
        <taxon>Bovinae</taxon>
        <taxon>Bos</taxon>
    </lineage>
</organism>
<keyword evidence="8" id="KW-1185">Reference proteome</keyword>
<dbReference type="InterPro" id="IPR051287">
    <property type="entry name" value="TCR_variable_region"/>
</dbReference>
<keyword evidence="5" id="KW-0391">Immunity</keyword>
<dbReference type="STRING" id="30522.A0A4W2EQB9"/>
<keyword evidence="4" id="KW-0393">Immunoglobulin domain</keyword>
<evidence type="ECO:0000256" key="4">
    <source>
        <dbReference type="ARBA" id="ARBA00023319"/>
    </source>
</evidence>
<evidence type="ECO:0000256" key="1">
    <source>
        <dbReference type="ARBA" id="ARBA00022729"/>
    </source>
</evidence>
<dbReference type="InterPro" id="IPR007110">
    <property type="entry name" value="Ig-like_dom"/>
</dbReference>
<dbReference type="SMART" id="SM00406">
    <property type="entry name" value="IGv"/>
    <property type="match status" value="1"/>
</dbReference>
<evidence type="ECO:0000256" key="3">
    <source>
        <dbReference type="ARBA" id="ARBA00023170"/>
    </source>
</evidence>
<name>A0A4W2EQB9_BOBOX</name>
<keyword evidence="3" id="KW-0675">Receptor</keyword>
<proteinExistence type="predicted"/>
<dbReference type="Pfam" id="PF07686">
    <property type="entry name" value="V-set"/>
    <property type="match status" value="1"/>
</dbReference>
<accession>A0A4W2EQB9</accession>
<reference evidence="7" key="3">
    <citation type="submission" date="2025-09" db="UniProtKB">
        <authorList>
            <consortium name="Ensembl"/>
        </authorList>
    </citation>
    <scope>IDENTIFICATION</scope>
</reference>
<dbReference type="SUPFAM" id="SSF48726">
    <property type="entry name" value="Immunoglobulin"/>
    <property type="match status" value="1"/>
</dbReference>
<evidence type="ECO:0000256" key="2">
    <source>
        <dbReference type="ARBA" id="ARBA00023130"/>
    </source>
</evidence>
<dbReference type="Gene3D" id="2.60.40.10">
    <property type="entry name" value="Immunoglobulins"/>
    <property type="match status" value="1"/>
</dbReference>
<dbReference type="InterPro" id="IPR013106">
    <property type="entry name" value="Ig_V-set"/>
</dbReference>
<protein>
    <recommendedName>
        <fullName evidence="6">Ig-like domain-containing protein</fullName>
    </recommendedName>
</protein>
<reference evidence="7" key="2">
    <citation type="submission" date="2025-08" db="UniProtKB">
        <authorList>
            <consortium name="Ensembl"/>
        </authorList>
    </citation>
    <scope>IDENTIFICATION</scope>
</reference>
<dbReference type="SMART" id="SM00409">
    <property type="entry name" value="IG"/>
    <property type="match status" value="1"/>
</dbReference>